<dbReference type="EMBL" id="ASGP02000003">
    <property type="protein sequence ID" value="KAH9517458.1"/>
    <property type="molecule type" value="Genomic_DNA"/>
</dbReference>
<evidence type="ECO:0000313" key="1">
    <source>
        <dbReference type="EMBL" id="KAH9517458.1"/>
    </source>
</evidence>
<name>A0A922I0D9_DERFA</name>
<reference evidence="1" key="1">
    <citation type="submission" date="2013-05" db="EMBL/GenBank/DDBJ databases">
        <authorList>
            <person name="Yim A.K.Y."/>
            <person name="Chan T.F."/>
            <person name="Ji K.M."/>
            <person name="Liu X.Y."/>
            <person name="Zhou J.W."/>
            <person name="Li R.Q."/>
            <person name="Yang K.Y."/>
            <person name="Li J."/>
            <person name="Li M."/>
            <person name="Law P.T.W."/>
            <person name="Wu Y.L."/>
            <person name="Cai Z.L."/>
            <person name="Qin H."/>
            <person name="Bao Y."/>
            <person name="Leung R.K.K."/>
            <person name="Ng P.K.S."/>
            <person name="Zou J."/>
            <person name="Zhong X.J."/>
            <person name="Ran P.X."/>
            <person name="Zhong N.S."/>
            <person name="Liu Z.G."/>
            <person name="Tsui S.K.W."/>
        </authorList>
    </citation>
    <scope>NUCLEOTIDE SEQUENCE</scope>
    <source>
        <strain evidence="1">Derf</strain>
        <tissue evidence="1">Whole organism</tissue>
    </source>
</reference>
<keyword evidence="2" id="KW-1185">Reference proteome</keyword>
<sequence length="120" mass="13881">MNLKILIDDCPKKERLQHLHKHDPITPCELDVFFMCHSMNPIIDQQCYLRINVTVHADHAFTVIAIIYILSIIDGDQQKCRIITTCIDLTGLIRCHVRILKTNHSNRLIGGQFRFNGLEC</sequence>
<dbReference type="Proteomes" id="UP000790347">
    <property type="component" value="Unassembled WGS sequence"/>
</dbReference>
<comment type="caution">
    <text evidence="1">The sequence shown here is derived from an EMBL/GenBank/DDBJ whole genome shotgun (WGS) entry which is preliminary data.</text>
</comment>
<dbReference type="AlphaFoldDB" id="A0A922I0D9"/>
<gene>
    <name evidence="1" type="ORF">DERF_008131</name>
</gene>
<reference evidence="1" key="2">
    <citation type="journal article" date="2022" name="Res Sq">
        <title>Comparative Genomics Reveals Insights into the Divergent Evolution of Astigmatic Mites and Household Pest Adaptations.</title>
        <authorList>
            <person name="Xiong Q."/>
            <person name="Wan A.T.-Y."/>
            <person name="Liu X.-Y."/>
            <person name="Fung C.S.-H."/>
            <person name="Xiao X."/>
            <person name="Malainual N."/>
            <person name="Hou J."/>
            <person name="Wang L."/>
            <person name="Wang M."/>
            <person name="Yang K."/>
            <person name="Cui Y."/>
            <person name="Leung E."/>
            <person name="Nong W."/>
            <person name="Shin S.-K."/>
            <person name="Au S."/>
            <person name="Jeong K.Y."/>
            <person name="Chew F.T."/>
            <person name="Hui J."/>
            <person name="Leung T.F."/>
            <person name="Tungtrongchitr A."/>
            <person name="Zhong N."/>
            <person name="Liu Z."/>
            <person name="Tsui S."/>
        </authorList>
    </citation>
    <scope>NUCLEOTIDE SEQUENCE</scope>
    <source>
        <strain evidence="1">Derf</strain>
        <tissue evidence="1">Whole organism</tissue>
    </source>
</reference>
<organism evidence="1 2">
    <name type="scientific">Dermatophagoides farinae</name>
    <name type="common">American house dust mite</name>
    <dbReference type="NCBI Taxonomy" id="6954"/>
    <lineage>
        <taxon>Eukaryota</taxon>
        <taxon>Metazoa</taxon>
        <taxon>Ecdysozoa</taxon>
        <taxon>Arthropoda</taxon>
        <taxon>Chelicerata</taxon>
        <taxon>Arachnida</taxon>
        <taxon>Acari</taxon>
        <taxon>Acariformes</taxon>
        <taxon>Sarcoptiformes</taxon>
        <taxon>Astigmata</taxon>
        <taxon>Psoroptidia</taxon>
        <taxon>Analgoidea</taxon>
        <taxon>Pyroglyphidae</taxon>
        <taxon>Dermatophagoidinae</taxon>
        <taxon>Dermatophagoides</taxon>
    </lineage>
</organism>
<protein>
    <submittedName>
        <fullName evidence="1">Uncharacterized protein</fullName>
    </submittedName>
</protein>
<proteinExistence type="predicted"/>
<evidence type="ECO:0000313" key="2">
    <source>
        <dbReference type="Proteomes" id="UP000790347"/>
    </source>
</evidence>
<accession>A0A922I0D9</accession>